<dbReference type="PATRIC" id="fig|65700.7.peg.5086"/>
<reference evidence="1 4" key="2">
    <citation type="submission" date="2016-01" db="EMBL/GenBank/DDBJ databases">
        <authorList>
            <person name="Oliw E.H."/>
        </authorList>
    </citation>
    <scope>NUCLEOTIDE SEQUENCE [LARGE SCALE GENOMIC DNA]</scope>
    <source>
        <strain evidence="1 4">MDcuke</strain>
    </source>
</reference>
<keyword evidence="3" id="KW-1185">Reference proteome</keyword>
<proteinExistence type="predicted"/>
<dbReference type="AlphaFoldDB" id="A0A0M2KE84"/>
<name>A0A0M2KE84_9GAMM</name>
<gene>
    <name evidence="1" type="ORF">AV903_06930</name>
    <name evidence="2" type="ORF">SY86_20435</name>
</gene>
<dbReference type="Proteomes" id="UP000033924">
    <property type="component" value="Unassembled WGS sequence"/>
</dbReference>
<evidence type="ECO:0000313" key="1">
    <source>
        <dbReference type="EMBL" id="AXF75861.1"/>
    </source>
</evidence>
<dbReference type="EMBL" id="JXNU01000003">
    <property type="protein sequence ID" value="KKF37244.1"/>
    <property type="molecule type" value="Genomic_DNA"/>
</dbReference>
<accession>A0A0M2KE84</accession>
<protein>
    <submittedName>
        <fullName evidence="2">Uncharacterized protein</fullName>
    </submittedName>
</protein>
<reference evidence="2 3" key="1">
    <citation type="submission" date="2015-01" db="EMBL/GenBank/DDBJ databases">
        <title>Erwinia tracheiphila.</title>
        <authorList>
            <person name="Shapiro L.R."/>
        </authorList>
    </citation>
    <scope>NUCLEOTIDE SEQUENCE [LARGE SCALE GENOMIC DNA]</scope>
    <source>
        <strain evidence="2 3">BuffGH</strain>
    </source>
</reference>
<dbReference type="EMBL" id="CP013970">
    <property type="protein sequence ID" value="AXF75861.1"/>
    <property type="molecule type" value="Genomic_DNA"/>
</dbReference>
<evidence type="ECO:0000313" key="2">
    <source>
        <dbReference type="EMBL" id="KKF37244.1"/>
    </source>
</evidence>
<dbReference type="STRING" id="65700.SY86_20435"/>
<dbReference type="Proteomes" id="UP000264980">
    <property type="component" value="Chromosome"/>
</dbReference>
<evidence type="ECO:0000313" key="4">
    <source>
        <dbReference type="Proteomes" id="UP000264980"/>
    </source>
</evidence>
<organism evidence="2 3">
    <name type="scientific">Erwinia tracheiphila</name>
    <dbReference type="NCBI Taxonomy" id="65700"/>
    <lineage>
        <taxon>Bacteria</taxon>
        <taxon>Pseudomonadati</taxon>
        <taxon>Pseudomonadota</taxon>
        <taxon>Gammaproteobacteria</taxon>
        <taxon>Enterobacterales</taxon>
        <taxon>Erwiniaceae</taxon>
        <taxon>Erwinia</taxon>
    </lineage>
</organism>
<sequence>MRAREFNRKYPVGTHFIYQPCAALRGGAVIKTKDVARDLKTSTIVEISVKPYYANIKSLTPAG</sequence>
<evidence type="ECO:0000313" key="3">
    <source>
        <dbReference type="Proteomes" id="UP000033924"/>
    </source>
</evidence>